<feature type="transmembrane region" description="Helical" evidence="2">
    <location>
        <begin position="105"/>
        <end position="127"/>
    </location>
</feature>
<protein>
    <submittedName>
        <fullName evidence="3">Uncharacterized protein</fullName>
    </submittedName>
</protein>
<evidence type="ECO:0000313" key="3">
    <source>
        <dbReference type="EMBL" id="KAF2703058.1"/>
    </source>
</evidence>
<reference evidence="3" key="1">
    <citation type="journal article" date="2020" name="Stud. Mycol.">
        <title>101 Dothideomycetes genomes: a test case for predicting lifestyles and emergence of pathogens.</title>
        <authorList>
            <person name="Haridas S."/>
            <person name="Albert R."/>
            <person name="Binder M."/>
            <person name="Bloem J."/>
            <person name="Labutti K."/>
            <person name="Salamov A."/>
            <person name="Andreopoulos B."/>
            <person name="Baker S."/>
            <person name="Barry K."/>
            <person name="Bills G."/>
            <person name="Bluhm B."/>
            <person name="Cannon C."/>
            <person name="Castanera R."/>
            <person name="Culley D."/>
            <person name="Daum C."/>
            <person name="Ezra D."/>
            <person name="Gonzalez J."/>
            <person name="Henrissat B."/>
            <person name="Kuo A."/>
            <person name="Liang C."/>
            <person name="Lipzen A."/>
            <person name="Lutzoni F."/>
            <person name="Magnuson J."/>
            <person name="Mondo S."/>
            <person name="Nolan M."/>
            <person name="Ohm R."/>
            <person name="Pangilinan J."/>
            <person name="Park H.-J."/>
            <person name="Ramirez L."/>
            <person name="Alfaro M."/>
            <person name="Sun H."/>
            <person name="Tritt A."/>
            <person name="Yoshinaga Y."/>
            <person name="Zwiers L.-H."/>
            <person name="Turgeon B."/>
            <person name="Goodwin S."/>
            <person name="Spatafora J."/>
            <person name="Crous P."/>
            <person name="Grigoriev I."/>
        </authorList>
    </citation>
    <scope>NUCLEOTIDE SEQUENCE</scope>
    <source>
        <strain evidence="3">CBS 279.74</strain>
    </source>
</reference>
<dbReference type="Proteomes" id="UP000799428">
    <property type="component" value="Unassembled WGS sequence"/>
</dbReference>
<dbReference type="AlphaFoldDB" id="A0A6G1JR87"/>
<feature type="transmembrane region" description="Helical" evidence="2">
    <location>
        <begin position="189"/>
        <end position="210"/>
    </location>
</feature>
<keyword evidence="2" id="KW-0472">Membrane</keyword>
<keyword evidence="2" id="KW-1133">Transmembrane helix</keyword>
<evidence type="ECO:0000256" key="2">
    <source>
        <dbReference type="SAM" id="Phobius"/>
    </source>
</evidence>
<feature type="compositionally biased region" description="Acidic residues" evidence="1">
    <location>
        <begin position="247"/>
        <end position="268"/>
    </location>
</feature>
<dbReference type="OrthoDB" id="3800531at2759"/>
<name>A0A6G1JR87_9PLEO</name>
<feature type="non-terminal residue" evidence="3">
    <location>
        <position position="287"/>
    </location>
</feature>
<sequence>MGYDAKIRGHCINEYPGIEDIFPTFTVLLQTTFIMILALAVELFAICVDLFSDDPVHQPDVPAPAAAANDGDGTTEGAAPTRDDYHLLMPLTHPPSTPSVRANRLVATSFIMIPLTIIFAFRFEVLAAVMSDFSQECIDNTDVAYPNWSIITICNILPYASACIAWLHTFINCVLVRWNKSVPQVWTPALPFVLLLAALRVVVYAVLMGVRGCVLMLMGVHNESEEDDIEMNVSEEERRLVANMNGGEDDDEDGDGDGDRDEDEDENEVFSLPPAYDEVVASTPSKM</sequence>
<keyword evidence="4" id="KW-1185">Reference proteome</keyword>
<feature type="transmembrane region" description="Helical" evidence="2">
    <location>
        <begin position="148"/>
        <end position="169"/>
    </location>
</feature>
<evidence type="ECO:0000256" key="1">
    <source>
        <dbReference type="SAM" id="MobiDB-lite"/>
    </source>
</evidence>
<organism evidence="3 4">
    <name type="scientific">Pleomassaria siparia CBS 279.74</name>
    <dbReference type="NCBI Taxonomy" id="1314801"/>
    <lineage>
        <taxon>Eukaryota</taxon>
        <taxon>Fungi</taxon>
        <taxon>Dikarya</taxon>
        <taxon>Ascomycota</taxon>
        <taxon>Pezizomycotina</taxon>
        <taxon>Dothideomycetes</taxon>
        <taxon>Pleosporomycetidae</taxon>
        <taxon>Pleosporales</taxon>
        <taxon>Pleomassariaceae</taxon>
        <taxon>Pleomassaria</taxon>
    </lineage>
</organism>
<gene>
    <name evidence="3" type="ORF">K504DRAFT_463894</name>
</gene>
<feature type="transmembrane region" description="Helical" evidence="2">
    <location>
        <begin position="21"/>
        <end position="46"/>
    </location>
</feature>
<keyword evidence="2" id="KW-0812">Transmembrane</keyword>
<accession>A0A6G1JR87</accession>
<evidence type="ECO:0000313" key="4">
    <source>
        <dbReference type="Proteomes" id="UP000799428"/>
    </source>
</evidence>
<proteinExistence type="predicted"/>
<feature type="region of interest" description="Disordered" evidence="1">
    <location>
        <begin position="236"/>
        <end position="275"/>
    </location>
</feature>
<dbReference type="EMBL" id="MU005790">
    <property type="protein sequence ID" value="KAF2703058.1"/>
    <property type="molecule type" value="Genomic_DNA"/>
</dbReference>